<evidence type="ECO:0000313" key="3">
    <source>
        <dbReference type="Proteomes" id="UP000799767"/>
    </source>
</evidence>
<dbReference type="InterPro" id="IPR029058">
    <property type="entry name" value="AB_hydrolase_fold"/>
</dbReference>
<dbReference type="Gene3D" id="3.40.50.1820">
    <property type="entry name" value="alpha/beta hydrolase"/>
    <property type="match status" value="1"/>
</dbReference>
<dbReference type="InterPro" id="IPR052897">
    <property type="entry name" value="Sec-Metab_Biosynth_Hydrolase"/>
</dbReference>
<reference evidence="2" key="1">
    <citation type="journal article" date="2020" name="Stud. Mycol.">
        <title>101 Dothideomycetes genomes: a test case for predicting lifestyles and emergence of pathogens.</title>
        <authorList>
            <person name="Haridas S."/>
            <person name="Albert R."/>
            <person name="Binder M."/>
            <person name="Bloem J."/>
            <person name="Labutti K."/>
            <person name="Salamov A."/>
            <person name="Andreopoulos B."/>
            <person name="Baker S."/>
            <person name="Barry K."/>
            <person name="Bills G."/>
            <person name="Bluhm B."/>
            <person name="Cannon C."/>
            <person name="Castanera R."/>
            <person name="Culley D."/>
            <person name="Daum C."/>
            <person name="Ezra D."/>
            <person name="Gonzalez J."/>
            <person name="Henrissat B."/>
            <person name="Kuo A."/>
            <person name="Liang C."/>
            <person name="Lipzen A."/>
            <person name="Lutzoni F."/>
            <person name="Magnuson J."/>
            <person name="Mondo S."/>
            <person name="Nolan M."/>
            <person name="Ohm R."/>
            <person name="Pangilinan J."/>
            <person name="Park H.-J."/>
            <person name="Ramirez L."/>
            <person name="Alfaro M."/>
            <person name="Sun H."/>
            <person name="Tritt A."/>
            <person name="Yoshinaga Y."/>
            <person name="Zwiers L.-H."/>
            <person name="Turgeon B."/>
            <person name="Goodwin S."/>
            <person name="Spatafora J."/>
            <person name="Crous P."/>
            <person name="Grigoriev I."/>
        </authorList>
    </citation>
    <scope>NUCLEOTIDE SEQUENCE</scope>
    <source>
        <strain evidence="2">CBS 113389</strain>
    </source>
</reference>
<dbReference type="GeneID" id="54478216"/>
<dbReference type="Pfam" id="PF12697">
    <property type="entry name" value="Abhydrolase_6"/>
    <property type="match status" value="1"/>
</dbReference>
<name>A0A6A6PQP8_9PEZI</name>
<dbReference type="SUPFAM" id="SSF53474">
    <property type="entry name" value="alpha/beta-Hydrolases"/>
    <property type="match status" value="1"/>
</dbReference>
<dbReference type="Proteomes" id="UP000799767">
    <property type="component" value="Unassembled WGS sequence"/>
</dbReference>
<organism evidence="2 3">
    <name type="scientific">Neohortaea acidophila</name>
    <dbReference type="NCBI Taxonomy" id="245834"/>
    <lineage>
        <taxon>Eukaryota</taxon>
        <taxon>Fungi</taxon>
        <taxon>Dikarya</taxon>
        <taxon>Ascomycota</taxon>
        <taxon>Pezizomycotina</taxon>
        <taxon>Dothideomycetes</taxon>
        <taxon>Dothideomycetidae</taxon>
        <taxon>Mycosphaerellales</taxon>
        <taxon>Teratosphaeriaceae</taxon>
        <taxon>Neohortaea</taxon>
    </lineage>
</organism>
<gene>
    <name evidence="2" type="ORF">BDY17DRAFT_324560</name>
</gene>
<dbReference type="EMBL" id="MU001636">
    <property type="protein sequence ID" value="KAF2482265.1"/>
    <property type="molecule type" value="Genomic_DNA"/>
</dbReference>
<evidence type="ECO:0000313" key="2">
    <source>
        <dbReference type="EMBL" id="KAF2482265.1"/>
    </source>
</evidence>
<dbReference type="AlphaFoldDB" id="A0A6A6PQP8"/>
<keyword evidence="3" id="KW-1185">Reference proteome</keyword>
<sequence>MPSTGPPEPLPGITEDVAVVQQAIQAYIDLGLNVVVVMHSLGGIIGTAACEGLRAEDQAEGKGITALVYLAAFVAPKGKSAFVMNGGHAPWYDVTGEPGTGVWMLLGQNEWDPREVFYNDCTPQQKEEGWALCKRHYNENVFQTPLPYAAWQEIESNYLLCELDGAIPEAGQDAMSTQEGGKWKRVERLRTDHSPFMSRPKETVEFVRRCAGEEV</sequence>
<proteinExistence type="predicted"/>
<accession>A0A6A6PQP8</accession>
<dbReference type="RefSeq" id="XP_033588835.1">
    <property type="nucleotide sequence ID" value="XM_033737214.1"/>
</dbReference>
<protein>
    <recommendedName>
        <fullName evidence="1">AB hydrolase-1 domain-containing protein</fullName>
    </recommendedName>
</protein>
<dbReference type="OrthoDB" id="1263307at2759"/>
<dbReference type="PANTHER" id="PTHR37017:SF11">
    <property type="entry name" value="ESTERASE_LIPASE_THIOESTERASE DOMAIN-CONTAINING PROTEIN"/>
    <property type="match status" value="1"/>
</dbReference>
<dbReference type="InterPro" id="IPR000073">
    <property type="entry name" value="AB_hydrolase_1"/>
</dbReference>
<evidence type="ECO:0000259" key="1">
    <source>
        <dbReference type="Pfam" id="PF12697"/>
    </source>
</evidence>
<feature type="domain" description="AB hydrolase-1" evidence="1">
    <location>
        <begin position="2"/>
        <end position="205"/>
    </location>
</feature>
<dbReference type="PANTHER" id="PTHR37017">
    <property type="entry name" value="AB HYDROLASE-1 DOMAIN-CONTAINING PROTEIN-RELATED"/>
    <property type="match status" value="1"/>
</dbReference>